<feature type="chain" id="PRO_5046325944" evidence="1">
    <location>
        <begin position="26"/>
        <end position="60"/>
    </location>
</feature>
<keyword evidence="3" id="KW-1185">Reference proteome</keyword>
<comment type="caution">
    <text evidence="2">The sequence shown here is derived from an EMBL/GenBank/DDBJ whole genome shotgun (WGS) entry which is preliminary data.</text>
</comment>
<sequence>MKSSIKALTLALVLTLPFASGIAHAKTVTQPVKTAVQSKSVITHIRTQDGLNFLLYQPNP</sequence>
<protein>
    <submittedName>
        <fullName evidence="2">Uncharacterized protein</fullName>
    </submittedName>
</protein>
<dbReference type="RefSeq" id="WP_143823562.1">
    <property type="nucleotide sequence ID" value="NZ_MXAP01000183.1"/>
</dbReference>
<evidence type="ECO:0000313" key="2">
    <source>
        <dbReference type="EMBL" id="OPH33266.1"/>
    </source>
</evidence>
<reference evidence="2 3" key="1">
    <citation type="submission" date="2017-03" db="EMBL/GenBank/DDBJ databases">
        <title>Draft genome sequence of Moraxella equi CCUG 4950T type strain.</title>
        <authorList>
            <person name="Salva-Serra F."/>
            <person name="Engstrom-Jakobsson H."/>
            <person name="Thorell K."/>
            <person name="Jaen-Luchoro D."/>
            <person name="Gonzales-Siles L."/>
            <person name="Karlsson R."/>
            <person name="Yazdan S."/>
            <person name="Boulund F."/>
            <person name="Johnning A."/>
            <person name="Engstrand L."/>
            <person name="Kristiansson E."/>
            <person name="Moore E."/>
        </authorList>
    </citation>
    <scope>NUCLEOTIDE SEQUENCE [LARGE SCALE GENOMIC DNA]</scope>
    <source>
        <strain evidence="2 3">CCUG 4950</strain>
    </source>
</reference>
<accession>A0ABX3NE84</accession>
<keyword evidence="1" id="KW-0732">Signal</keyword>
<dbReference type="EMBL" id="MXAP01000183">
    <property type="protein sequence ID" value="OPH33266.1"/>
    <property type="molecule type" value="Genomic_DNA"/>
</dbReference>
<gene>
    <name evidence="2" type="ORF">B5J93_13010</name>
</gene>
<name>A0ABX3NE84_9GAMM</name>
<feature type="signal peptide" evidence="1">
    <location>
        <begin position="1"/>
        <end position="25"/>
    </location>
</feature>
<dbReference type="Proteomes" id="UP000190777">
    <property type="component" value="Unassembled WGS sequence"/>
</dbReference>
<proteinExistence type="predicted"/>
<organism evidence="2 3">
    <name type="scientific">Moraxella equi</name>
    <dbReference type="NCBI Taxonomy" id="60442"/>
    <lineage>
        <taxon>Bacteria</taxon>
        <taxon>Pseudomonadati</taxon>
        <taxon>Pseudomonadota</taxon>
        <taxon>Gammaproteobacteria</taxon>
        <taxon>Moraxellales</taxon>
        <taxon>Moraxellaceae</taxon>
        <taxon>Moraxella</taxon>
    </lineage>
</organism>
<feature type="non-terminal residue" evidence="2">
    <location>
        <position position="60"/>
    </location>
</feature>
<evidence type="ECO:0000313" key="3">
    <source>
        <dbReference type="Proteomes" id="UP000190777"/>
    </source>
</evidence>
<evidence type="ECO:0000256" key="1">
    <source>
        <dbReference type="SAM" id="SignalP"/>
    </source>
</evidence>